<evidence type="ECO:0000313" key="7">
    <source>
        <dbReference type="Proteomes" id="UP000593892"/>
    </source>
</evidence>
<reference evidence="6 7" key="1">
    <citation type="submission" date="2020-10" db="EMBL/GenBank/DDBJ databases">
        <title>Complete genome sequence of Paludibaculum fermentans P105T, a facultatively anaerobic acidobacterium capable of dissimilatory Fe(III) reduction.</title>
        <authorList>
            <person name="Dedysh S.N."/>
            <person name="Beletsky A.V."/>
            <person name="Kulichevskaya I.S."/>
            <person name="Mardanov A.V."/>
            <person name="Ravin N.V."/>
        </authorList>
    </citation>
    <scope>NUCLEOTIDE SEQUENCE [LARGE SCALE GENOMIC DNA]</scope>
    <source>
        <strain evidence="6 7">P105</strain>
    </source>
</reference>
<feature type="zinc finger region" description="dksA C4-type" evidence="4">
    <location>
        <begin position="80"/>
        <end position="104"/>
    </location>
</feature>
<keyword evidence="3" id="KW-0862">Zinc</keyword>
<dbReference type="InterPro" id="IPR037187">
    <property type="entry name" value="DnaK_N"/>
</dbReference>
<keyword evidence="2" id="KW-0863">Zinc-finger</keyword>
<dbReference type="SUPFAM" id="SSF57716">
    <property type="entry name" value="Glucocorticoid receptor-like (DNA-binding domain)"/>
    <property type="match status" value="1"/>
</dbReference>
<evidence type="ECO:0000313" key="6">
    <source>
        <dbReference type="EMBL" id="QOY87167.1"/>
    </source>
</evidence>
<keyword evidence="7" id="KW-1185">Reference proteome</keyword>
<organism evidence="6 7">
    <name type="scientific">Paludibaculum fermentans</name>
    <dbReference type="NCBI Taxonomy" id="1473598"/>
    <lineage>
        <taxon>Bacteria</taxon>
        <taxon>Pseudomonadati</taxon>
        <taxon>Acidobacteriota</taxon>
        <taxon>Terriglobia</taxon>
        <taxon>Bryobacterales</taxon>
        <taxon>Bryobacteraceae</taxon>
        <taxon>Paludibaculum</taxon>
    </lineage>
</organism>
<dbReference type="PROSITE" id="PS51128">
    <property type="entry name" value="ZF_DKSA_2"/>
    <property type="match status" value="1"/>
</dbReference>
<dbReference type="RefSeq" id="WP_194448836.1">
    <property type="nucleotide sequence ID" value="NZ_CP063849.1"/>
</dbReference>
<gene>
    <name evidence="6" type="ORF">IRI77_31050</name>
</gene>
<accession>A0A7S7NP24</accession>
<protein>
    <submittedName>
        <fullName evidence="6">TraR/DksA family transcriptional regulator</fullName>
    </submittedName>
</protein>
<sequence length="125" mass="14444">MTKTELNKYKQILETKLAELSQAVRDREGIAIEKSPDALDEVQHAAERELAIRNLDRESHLLRNVRAALRRIDEGHYGVCLHCEEDINPKRLNAVPWTPFCIECQELADRAKDDNTEMFEELMVA</sequence>
<feature type="domain" description="Zinc finger DksA/TraR C4-type" evidence="5">
    <location>
        <begin position="77"/>
        <end position="108"/>
    </location>
</feature>
<dbReference type="KEGG" id="pfer:IRI77_31050"/>
<evidence type="ECO:0000256" key="1">
    <source>
        <dbReference type="ARBA" id="ARBA00022723"/>
    </source>
</evidence>
<dbReference type="EMBL" id="CP063849">
    <property type="protein sequence ID" value="QOY87167.1"/>
    <property type="molecule type" value="Genomic_DNA"/>
</dbReference>
<keyword evidence="1" id="KW-0479">Metal-binding</keyword>
<dbReference type="SUPFAM" id="SSF109635">
    <property type="entry name" value="DnaK suppressor protein DksA, alpha-hairpin domain"/>
    <property type="match status" value="1"/>
</dbReference>
<dbReference type="AlphaFoldDB" id="A0A7S7NP24"/>
<evidence type="ECO:0000259" key="5">
    <source>
        <dbReference type="Pfam" id="PF01258"/>
    </source>
</evidence>
<dbReference type="PANTHER" id="PTHR33823:SF4">
    <property type="entry name" value="GENERAL STRESS PROTEIN 16O"/>
    <property type="match status" value="1"/>
</dbReference>
<dbReference type="Pfam" id="PF01258">
    <property type="entry name" value="zf-dskA_traR"/>
    <property type="match status" value="1"/>
</dbReference>
<dbReference type="Proteomes" id="UP000593892">
    <property type="component" value="Chromosome"/>
</dbReference>
<name>A0A7S7NP24_PALFE</name>
<evidence type="ECO:0000256" key="4">
    <source>
        <dbReference type="PROSITE-ProRule" id="PRU00510"/>
    </source>
</evidence>
<dbReference type="InterPro" id="IPR000962">
    <property type="entry name" value="Znf_DskA_TraR"/>
</dbReference>
<dbReference type="GO" id="GO:0008270">
    <property type="term" value="F:zinc ion binding"/>
    <property type="evidence" value="ECO:0007669"/>
    <property type="project" value="UniProtKB-KW"/>
</dbReference>
<dbReference type="Gene3D" id="1.20.120.910">
    <property type="entry name" value="DksA, coiled-coil domain"/>
    <property type="match status" value="1"/>
</dbReference>
<evidence type="ECO:0000256" key="2">
    <source>
        <dbReference type="ARBA" id="ARBA00022771"/>
    </source>
</evidence>
<dbReference type="PANTHER" id="PTHR33823">
    <property type="entry name" value="RNA POLYMERASE-BINDING TRANSCRIPTION FACTOR DKSA-RELATED"/>
    <property type="match status" value="1"/>
</dbReference>
<proteinExistence type="predicted"/>
<evidence type="ECO:0000256" key="3">
    <source>
        <dbReference type="ARBA" id="ARBA00022833"/>
    </source>
</evidence>